<reference evidence="2 3" key="1">
    <citation type="journal article" date="2021" name="Sci. Rep.">
        <title>The distribution of antibiotic resistance genes in chicken gut microbiota commensals.</title>
        <authorList>
            <person name="Juricova H."/>
            <person name="Matiasovicova J."/>
            <person name="Kubasova T."/>
            <person name="Cejkova D."/>
            <person name="Rychlik I."/>
        </authorList>
    </citation>
    <scope>NUCLEOTIDE SEQUENCE [LARGE SCALE GENOMIC DNA]</scope>
    <source>
        <strain evidence="2 3">An773</strain>
    </source>
</reference>
<sequence length="221" mass="25810">MNKKIVIVSIGVFILLLPFGGIWVAWKHWEKIVYDNPDFWYGYMAYFGTVFLAVVSLIQNVNTKEVNDKFMTQQLRQKLGYFNLKKESINGRKYCPIRIGQFTNESGNDDLSKDKKLGIWLVNVGEDIILNVRTMYGKINGVLVEVPCSINVIYKNEEICFELDNTQYFQAENLKIEFLIQMKNSAGITYKQYFCVGAKKINYTRQEMYLITEYDTNIEFS</sequence>
<gene>
    <name evidence="2" type="ORF">H7U36_09775</name>
</gene>
<name>A0ABS2E9T9_9FIRM</name>
<evidence type="ECO:0000313" key="3">
    <source>
        <dbReference type="Proteomes" id="UP000716906"/>
    </source>
</evidence>
<dbReference type="RefSeq" id="WP_205156077.1">
    <property type="nucleotide sequence ID" value="NZ_JACLYY010000008.1"/>
</dbReference>
<keyword evidence="3" id="KW-1185">Reference proteome</keyword>
<comment type="caution">
    <text evidence="2">The sequence shown here is derived from an EMBL/GenBank/DDBJ whole genome shotgun (WGS) entry which is preliminary data.</text>
</comment>
<accession>A0ABS2E9T9</accession>
<proteinExistence type="predicted"/>
<protein>
    <recommendedName>
        <fullName evidence="4">SMODS-associating 2TM beta-strand rich effector domain-containing protein</fullName>
    </recommendedName>
</protein>
<keyword evidence="1" id="KW-0812">Transmembrane</keyword>
<feature type="transmembrane region" description="Helical" evidence="1">
    <location>
        <begin position="5"/>
        <end position="26"/>
    </location>
</feature>
<evidence type="ECO:0000313" key="2">
    <source>
        <dbReference type="EMBL" id="MBM6738381.1"/>
    </source>
</evidence>
<evidence type="ECO:0000256" key="1">
    <source>
        <dbReference type="SAM" id="Phobius"/>
    </source>
</evidence>
<dbReference type="EMBL" id="JACLYY010000008">
    <property type="protein sequence ID" value="MBM6738381.1"/>
    <property type="molecule type" value="Genomic_DNA"/>
</dbReference>
<dbReference type="Proteomes" id="UP000716906">
    <property type="component" value="Unassembled WGS sequence"/>
</dbReference>
<organism evidence="2 3">
    <name type="scientific">Faecalicatena fissicatena</name>
    <dbReference type="NCBI Taxonomy" id="290055"/>
    <lineage>
        <taxon>Bacteria</taxon>
        <taxon>Bacillati</taxon>
        <taxon>Bacillota</taxon>
        <taxon>Clostridia</taxon>
        <taxon>Lachnospirales</taxon>
        <taxon>Lachnospiraceae</taxon>
        <taxon>Faecalicatena</taxon>
    </lineage>
</organism>
<evidence type="ECO:0008006" key="4">
    <source>
        <dbReference type="Google" id="ProtNLM"/>
    </source>
</evidence>
<keyword evidence="1" id="KW-1133">Transmembrane helix</keyword>
<keyword evidence="1" id="KW-0472">Membrane</keyword>
<feature type="transmembrane region" description="Helical" evidence="1">
    <location>
        <begin position="41"/>
        <end position="61"/>
    </location>
</feature>